<comment type="similarity">
    <text evidence="7">Belongs to the RnpA family.</text>
</comment>
<name>A0A542ZPP8_RARFA</name>
<comment type="caution">
    <text evidence="9">The sequence shown here is derived from an EMBL/GenBank/DDBJ whole genome shotgun (WGS) entry which is preliminary data.</text>
</comment>
<dbReference type="GO" id="GO:0030677">
    <property type="term" value="C:ribonuclease P complex"/>
    <property type="evidence" value="ECO:0007669"/>
    <property type="project" value="TreeGrafter"/>
</dbReference>
<evidence type="ECO:0000313" key="10">
    <source>
        <dbReference type="Proteomes" id="UP000315389"/>
    </source>
</evidence>
<evidence type="ECO:0000256" key="4">
    <source>
        <dbReference type="ARBA" id="ARBA00022759"/>
    </source>
</evidence>
<evidence type="ECO:0000256" key="5">
    <source>
        <dbReference type="ARBA" id="ARBA00022801"/>
    </source>
</evidence>
<evidence type="ECO:0000256" key="1">
    <source>
        <dbReference type="ARBA" id="ARBA00002663"/>
    </source>
</evidence>
<dbReference type="OrthoDB" id="196964at2"/>
<keyword evidence="3 7" id="KW-0540">Nuclease</keyword>
<keyword evidence="4 7" id="KW-0255">Endonuclease</keyword>
<dbReference type="NCBIfam" id="TIGR00188">
    <property type="entry name" value="rnpA"/>
    <property type="match status" value="1"/>
</dbReference>
<dbReference type="GO" id="GO:0001682">
    <property type="term" value="P:tRNA 5'-leader removal"/>
    <property type="evidence" value="ECO:0007669"/>
    <property type="project" value="UniProtKB-UniRule"/>
</dbReference>
<dbReference type="PROSITE" id="PS00648">
    <property type="entry name" value="RIBONUCLEASE_P"/>
    <property type="match status" value="1"/>
</dbReference>
<accession>A0A542ZPP8</accession>
<dbReference type="EC" id="3.1.26.5" evidence="7 8"/>
<keyword evidence="10" id="KW-1185">Reference proteome</keyword>
<dbReference type="Pfam" id="PF00825">
    <property type="entry name" value="Ribonuclease_P"/>
    <property type="match status" value="1"/>
</dbReference>
<dbReference type="SUPFAM" id="SSF54211">
    <property type="entry name" value="Ribosomal protein S5 domain 2-like"/>
    <property type="match status" value="1"/>
</dbReference>
<dbReference type="GO" id="GO:0042781">
    <property type="term" value="F:3'-tRNA processing endoribonuclease activity"/>
    <property type="evidence" value="ECO:0007669"/>
    <property type="project" value="TreeGrafter"/>
</dbReference>
<dbReference type="EMBL" id="VFOS01000002">
    <property type="protein sequence ID" value="TQL62209.1"/>
    <property type="molecule type" value="Genomic_DNA"/>
</dbReference>
<dbReference type="InterPro" id="IPR000100">
    <property type="entry name" value="RNase_P"/>
</dbReference>
<dbReference type="GO" id="GO:0004526">
    <property type="term" value="F:ribonuclease P activity"/>
    <property type="evidence" value="ECO:0007669"/>
    <property type="project" value="UniProtKB-UniRule"/>
</dbReference>
<keyword evidence="5 7" id="KW-0378">Hydrolase</keyword>
<comment type="subunit">
    <text evidence="7">Consists of a catalytic RNA component (M1 or rnpB) and a protein subunit.</text>
</comment>
<keyword evidence="6 7" id="KW-0694">RNA-binding</keyword>
<dbReference type="RefSeq" id="WP_142121311.1">
    <property type="nucleotide sequence ID" value="NZ_BAAASV010000002.1"/>
</dbReference>
<dbReference type="InterPro" id="IPR020568">
    <property type="entry name" value="Ribosomal_Su5_D2-typ_SF"/>
</dbReference>
<evidence type="ECO:0000256" key="2">
    <source>
        <dbReference type="ARBA" id="ARBA00022694"/>
    </source>
</evidence>
<sequence>MLPAERRLRRSDEFQLVIRKGVRSGRTNIVVHMARAAGEMPARAGLVVSKSVGNAVERNLVKRRIRNILRPLLAASPPGRIVVVRALPGCARVSFEELAGQVESAFEQSCRRLVSRETKAGSVVEPC</sequence>
<organism evidence="9 10">
    <name type="scientific">Rarobacter faecitabidus</name>
    <dbReference type="NCBI Taxonomy" id="13243"/>
    <lineage>
        <taxon>Bacteria</taxon>
        <taxon>Bacillati</taxon>
        <taxon>Actinomycetota</taxon>
        <taxon>Actinomycetes</taxon>
        <taxon>Micrococcales</taxon>
        <taxon>Rarobacteraceae</taxon>
        <taxon>Rarobacter</taxon>
    </lineage>
</organism>
<evidence type="ECO:0000256" key="6">
    <source>
        <dbReference type="ARBA" id="ARBA00022884"/>
    </source>
</evidence>
<reference evidence="9 10" key="1">
    <citation type="submission" date="2019-06" db="EMBL/GenBank/DDBJ databases">
        <title>Sequencing the genomes of 1000 actinobacteria strains.</title>
        <authorList>
            <person name="Klenk H.-P."/>
        </authorList>
    </citation>
    <scope>NUCLEOTIDE SEQUENCE [LARGE SCALE GENOMIC DNA]</scope>
    <source>
        <strain evidence="9 10">DSM 4813</strain>
    </source>
</reference>
<dbReference type="PANTHER" id="PTHR33992">
    <property type="entry name" value="RIBONUCLEASE P PROTEIN COMPONENT"/>
    <property type="match status" value="1"/>
</dbReference>
<evidence type="ECO:0000256" key="8">
    <source>
        <dbReference type="NCBIfam" id="TIGR00188"/>
    </source>
</evidence>
<dbReference type="AlphaFoldDB" id="A0A542ZPP8"/>
<evidence type="ECO:0000313" key="9">
    <source>
        <dbReference type="EMBL" id="TQL62209.1"/>
    </source>
</evidence>
<dbReference type="InterPro" id="IPR014721">
    <property type="entry name" value="Ribsml_uS5_D2-typ_fold_subgr"/>
</dbReference>
<comment type="function">
    <text evidence="1 7">RNaseP catalyzes the removal of the 5'-leader sequence from pre-tRNA to produce the mature 5'-terminus. It can also cleave other RNA substrates such as 4.5S RNA. The protein component plays an auxiliary but essential role in vivo by binding to the 5'-leader sequence and broadening the substrate specificity of the ribozyme.</text>
</comment>
<comment type="catalytic activity">
    <reaction evidence="7">
        <text>Endonucleolytic cleavage of RNA, removing 5'-extranucleotides from tRNA precursor.</text>
        <dbReference type="EC" id="3.1.26.5"/>
    </reaction>
</comment>
<gene>
    <name evidence="7" type="primary">rnpA</name>
    <name evidence="9" type="ORF">FB461_1850</name>
</gene>
<dbReference type="PANTHER" id="PTHR33992:SF1">
    <property type="entry name" value="RIBONUCLEASE P PROTEIN COMPONENT"/>
    <property type="match status" value="1"/>
</dbReference>
<dbReference type="Proteomes" id="UP000315389">
    <property type="component" value="Unassembled WGS sequence"/>
</dbReference>
<keyword evidence="2 7" id="KW-0819">tRNA processing</keyword>
<proteinExistence type="inferred from homology"/>
<dbReference type="GO" id="GO:0000049">
    <property type="term" value="F:tRNA binding"/>
    <property type="evidence" value="ECO:0007669"/>
    <property type="project" value="UniProtKB-UniRule"/>
</dbReference>
<dbReference type="Gene3D" id="3.30.230.10">
    <property type="match status" value="1"/>
</dbReference>
<evidence type="ECO:0000256" key="7">
    <source>
        <dbReference type="HAMAP-Rule" id="MF_00227"/>
    </source>
</evidence>
<protein>
    <recommendedName>
        <fullName evidence="7 8">Ribonuclease P protein component</fullName>
        <shortName evidence="7">RNase P protein</shortName>
        <shortName evidence="7">RNaseP protein</shortName>
        <ecNumber evidence="7 8">3.1.26.5</ecNumber>
    </recommendedName>
    <alternativeName>
        <fullName evidence="7">Protein C5</fullName>
    </alternativeName>
</protein>
<dbReference type="HAMAP" id="MF_00227">
    <property type="entry name" value="RNase_P"/>
    <property type="match status" value="1"/>
</dbReference>
<dbReference type="InterPro" id="IPR020539">
    <property type="entry name" value="RNase_P_CS"/>
</dbReference>
<evidence type="ECO:0000256" key="3">
    <source>
        <dbReference type="ARBA" id="ARBA00022722"/>
    </source>
</evidence>